<comment type="caution">
    <text evidence="13">The sequence shown here is derived from an EMBL/GenBank/DDBJ whole genome shotgun (WGS) entry which is preliminary data.</text>
</comment>
<dbReference type="GO" id="GO:0000166">
    <property type="term" value="F:nucleotide binding"/>
    <property type="evidence" value="ECO:0007669"/>
    <property type="project" value="UniProtKB-KW"/>
</dbReference>
<dbReference type="EMBL" id="CAJVPJ010002053">
    <property type="protein sequence ID" value="CAG8611805.1"/>
    <property type="molecule type" value="Genomic_DNA"/>
</dbReference>
<dbReference type="InterPro" id="IPR027417">
    <property type="entry name" value="P-loop_NTPase"/>
</dbReference>
<dbReference type="GO" id="GO:0016888">
    <property type="term" value="F:DNA endonuclease activity, producing 5'-phosphomonoesters"/>
    <property type="evidence" value="ECO:0007669"/>
    <property type="project" value="InterPro"/>
</dbReference>
<protein>
    <submittedName>
        <fullName evidence="13">8693_t:CDS:1</fullName>
    </submittedName>
</protein>
<keyword evidence="14" id="KW-1185">Reference proteome</keyword>
<proteinExistence type="predicted"/>
<evidence type="ECO:0000259" key="12">
    <source>
        <dbReference type="Pfam" id="PF08283"/>
    </source>
</evidence>
<dbReference type="InterPro" id="IPR049912">
    <property type="entry name" value="CRESS_DNA_REP"/>
</dbReference>
<gene>
    <name evidence="13" type="ORF">POCULU_LOCUS7985</name>
</gene>
<dbReference type="SUPFAM" id="SSF52540">
    <property type="entry name" value="P-loop containing nucleoside triphosphate hydrolases"/>
    <property type="match status" value="1"/>
</dbReference>
<keyword evidence="10" id="KW-0238">DNA-binding</keyword>
<evidence type="ECO:0000313" key="13">
    <source>
        <dbReference type="EMBL" id="CAG8611805.1"/>
    </source>
</evidence>
<dbReference type="GO" id="GO:0016779">
    <property type="term" value="F:nucleotidyltransferase activity"/>
    <property type="evidence" value="ECO:0007669"/>
    <property type="project" value="UniProtKB-KW"/>
</dbReference>
<keyword evidence="8" id="KW-0378">Hydrolase</keyword>
<evidence type="ECO:0000259" key="11">
    <source>
        <dbReference type="Pfam" id="PF02407"/>
    </source>
</evidence>
<feature type="domain" description="Geminivirus AL1 replication-associated protein central" evidence="12">
    <location>
        <begin position="211"/>
        <end position="262"/>
    </location>
</feature>
<name>A0A9N9GM51_9GLOM</name>
<dbReference type="AlphaFoldDB" id="A0A9N9GM51"/>
<dbReference type="GO" id="GO:0046872">
    <property type="term" value="F:metal ion binding"/>
    <property type="evidence" value="ECO:0007669"/>
    <property type="project" value="UniProtKB-KW"/>
</dbReference>
<reference evidence="13" key="1">
    <citation type="submission" date="2021-06" db="EMBL/GenBank/DDBJ databases">
        <authorList>
            <person name="Kallberg Y."/>
            <person name="Tangrot J."/>
            <person name="Rosling A."/>
        </authorList>
    </citation>
    <scope>NUCLEOTIDE SEQUENCE</scope>
    <source>
        <strain evidence="13">IA702</strain>
    </source>
</reference>
<organism evidence="13 14">
    <name type="scientific">Paraglomus occultum</name>
    <dbReference type="NCBI Taxonomy" id="144539"/>
    <lineage>
        <taxon>Eukaryota</taxon>
        <taxon>Fungi</taxon>
        <taxon>Fungi incertae sedis</taxon>
        <taxon>Mucoromycota</taxon>
        <taxon>Glomeromycotina</taxon>
        <taxon>Glomeromycetes</taxon>
        <taxon>Paraglomerales</taxon>
        <taxon>Paraglomeraceae</taxon>
        <taxon>Paraglomus</taxon>
    </lineage>
</organism>
<keyword evidence="2" id="KW-0548">Nucleotidyltransferase</keyword>
<dbReference type="Pfam" id="PF02407">
    <property type="entry name" value="Viral_Rep"/>
    <property type="match status" value="1"/>
</dbReference>
<keyword evidence="7" id="KW-0255">Endonuclease</keyword>
<evidence type="ECO:0000256" key="2">
    <source>
        <dbReference type="ARBA" id="ARBA00022695"/>
    </source>
</evidence>
<dbReference type="Proteomes" id="UP000789572">
    <property type="component" value="Unassembled WGS sequence"/>
</dbReference>
<evidence type="ECO:0000256" key="10">
    <source>
        <dbReference type="ARBA" id="ARBA00023125"/>
    </source>
</evidence>
<evidence type="ECO:0000313" key="14">
    <source>
        <dbReference type="Proteomes" id="UP000789572"/>
    </source>
</evidence>
<dbReference type="GO" id="GO:0006260">
    <property type="term" value="P:DNA replication"/>
    <property type="evidence" value="ECO:0007669"/>
    <property type="project" value="UniProtKB-KW"/>
</dbReference>
<keyword evidence="6" id="KW-0547">Nucleotide-binding</keyword>
<sequence length="276" mass="33238">MPRTQEEYEEISEKISYIVHQDERTEDGYFHSQVYCQIREPNRLSFKQLHRVFGDDTFHFDIVYGNFNECCNYCKKIYNRCKLHNNPNHGKPCKCDYFDLSKYCSLCSPECEQYRTLVRWDTTDLSDTYPFEFGVPRKHRRVMDETPKKQYDYQISKSYYEDIEKIKYIRENQIPFEDVCKKPELIPDRWYNTTTGCKEITKCRQKIAEIESKQHYVSKFSSEDFDITNKIKQWVKYNINSKKDRYQSLLLIGETKTGKTSWAKSLGRHIHWSGIV</sequence>
<dbReference type="GO" id="GO:0003677">
    <property type="term" value="F:DNA binding"/>
    <property type="evidence" value="ECO:0007669"/>
    <property type="project" value="UniProtKB-KW"/>
</dbReference>
<dbReference type="Gene3D" id="3.40.1310.20">
    <property type="match status" value="1"/>
</dbReference>
<evidence type="ECO:0000256" key="1">
    <source>
        <dbReference type="ARBA" id="ARBA00022679"/>
    </source>
</evidence>
<keyword evidence="1" id="KW-0808">Transferase</keyword>
<evidence type="ECO:0000256" key="5">
    <source>
        <dbReference type="ARBA" id="ARBA00022723"/>
    </source>
</evidence>
<evidence type="ECO:0000256" key="9">
    <source>
        <dbReference type="ARBA" id="ARBA00023124"/>
    </source>
</evidence>
<evidence type="ECO:0000256" key="4">
    <source>
        <dbReference type="ARBA" id="ARBA00022722"/>
    </source>
</evidence>
<evidence type="ECO:0000256" key="6">
    <source>
        <dbReference type="ARBA" id="ARBA00022741"/>
    </source>
</evidence>
<keyword evidence="4" id="KW-0540">Nuclease</keyword>
<evidence type="ECO:0000256" key="8">
    <source>
        <dbReference type="ARBA" id="ARBA00022801"/>
    </source>
</evidence>
<feature type="domain" description="CRESS-DNA virus Rep endonuclease" evidence="11">
    <location>
        <begin position="11"/>
        <end position="76"/>
    </location>
</feature>
<dbReference type="Pfam" id="PF08283">
    <property type="entry name" value="Gemini_AL1_M"/>
    <property type="match status" value="1"/>
</dbReference>
<keyword evidence="9" id="KW-0190">Covalent protein-DNA linkage</keyword>
<keyword evidence="5" id="KW-0479">Metal-binding</keyword>
<dbReference type="InterPro" id="IPR022692">
    <property type="entry name" value="Gemini_AL1_REP_central"/>
</dbReference>
<dbReference type="OrthoDB" id="2446136at2759"/>
<evidence type="ECO:0000256" key="7">
    <source>
        <dbReference type="ARBA" id="ARBA00022759"/>
    </source>
</evidence>
<accession>A0A9N9GM51</accession>
<evidence type="ECO:0000256" key="3">
    <source>
        <dbReference type="ARBA" id="ARBA00022705"/>
    </source>
</evidence>
<keyword evidence="3" id="KW-0235">DNA replication</keyword>